<accession>A0A1I7WTZ9</accession>
<keyword evidence="2" id="KW-1185">Reference proteome</keyword>
<proteinExistence type="predicted"/>
<dbReference type="Pfam" id="PF02179">
    <property type="entry name" value="BAG"/>
    <property type="match status" value="1"/>
</dbReference>
<evidence type="ECO:0000313" key="3">
    <source>
        <dbReference type="WBParaSite" id="Hba_08606"/>
    </source>
</evidence>
<dbReference type="Proteomes" id="UP000095283">
    <property type="component" value="Unplaced"/>
</dbReference>
<dbReference type="PROSITE" id="PS51035">
    <property type="entry name" value="BAG"/>
    <property type="match status" value="1"/>
</dbReference>
<dbReference type="Gene3D" id="1.20.58.120">
    <property type="entry name" value="BAG domain"/>
    <property type="match status" value="1"/>
</dbReference>
<dbReference type="InterPro" id="IPR036533">
    <property type="entry name" value="BAG_dom_sf"/>
</dbReference>
<sequence length="74" mass="8744">MDKRLKIFTESSLRHLEAIDGLPINVEDTSEEQATRNREKRKALVDGIQTLLNKNDKHVRRLEEYRKRLDGEIL</sequence>
<reference evidence="3" key="1">
    <citation type="submission" date="2016-11" db="UniProtKB">
        <authorList>
            <consortium name="WormBaseParasite"/>
        </authorList>
    </citation>
    <scope>IDENTIFICATION</scope>
</reference>
<dbReference type="InterPro" id="IPR003103">
    <property type="entry name" value="BAG_domain"/>
</dbReference>
<evidence type="ECO:0000313" key="2">
    <source>
        <dbReference type="Proteomes" id="UP000095283"/>
    </source>
</evidence>
<name>A0A1I7WTZ9_HETBA</name>
<dbReference type="GO" id="GO:0051087">
    <property type="term" value="F:protein-folding chaperone binding"/>
    <property type="evidence" value="ECO:0007669"/>
    <property type="project" value="InterPro"/>
</dbReference>
<dbReference type="WBParaSite" id="Hba_08606">
    <property type="protein sequence ID" value="Hba_08606"/>
    <property type="gene ID" value="Hba_08606"/>
</dbReference>
<dbReference type="SUPFAM" id="SSF63491">
    <property type="entry name" value="BAG domain"/>
    <property type="match status" value="1"/>
</dbReference>
<protein>
    <submittedName>
        <fullName evidence="3">BAG domain-containing protein</fullName>
    </submittedName>
</protein>
<feature type="domain" description="BAG" evidence="1">
    <location>
        <begin position="1"/>
        <end position="59"/>
    </location>
</feature>
<organism evidence="2 3">
    <name type="scientific">Heterorhabditis bacteriophora</name>
    <name type="common">Entomopathogenic nematode worm</name>
    <dbReference type="NCBI Taxonomy" id="37862"/>
    <lineage>
        <taxon>Eukaryota</taxon>
        <taxon>Metazoa</taxon>
        <taxon>Ecdysozoa</taxon>
        <taxon>Nematoda</taxon>
        <taxon>Chromadorea</taxon>
        <taxon>Rhabditida</taxon>
        <taxon>Rhabditina</taxon>
        <taxon>Rhabditomorpha</taxon>
        <taxon>Strongyloidea</taxon>
        <taxon>Heterorhabditidae</taxon>
        <taxon>Heterorhabditis</taxon>
    </lineage>
</organism>
<dbReference type="AlphaFoldDB" id="A0A1I7WTZ9"/>
<evidence type="ECO:0000259" key="1">
    <source>
        <dbReference type="PROSITE" id="PS51035"/>
    </source>
</evidence>